<dbReference type="PANTHER" id="PTHR45947:SF13">
    <property type="entry name" value="TRANSFERASE"/>
    <property type="match status" value="1"/>
</dbReference>
<dbReference type="InterPro" id="IPR028098">
    <property type="entry name" value="Glyco_trans_4-like_N"/>
</dbReference>
<feature type="domain" description="Glycosyl transferase family 1" evidence="1">
    <location>
        <begin position="232"/>
        <end position="398"/>
    </location>
</feature>
<dbReference type="InterPro" id="IPR050194">
    <property type="entry name" value="Glycosyltransferase_grp1"/>
</dbReference>
<feature type="domain" description="Glycosyltransferase subfamily 4-like N-terminal" evidence="2">
    <location>
        <begin position="17"/>
        <end position="213"/>
    </location>
</feature>
<dbReference type="Pfam" id="PF00534">
    <property type="entry name" value="Glycos_transf_1"/>
    <property type="match status" value="1"/>
</dbReference>
<name>A0ABD5TY70_9EURY</name>
<dbReference type="CDD" id="cd03801">
    <property type="entry name" value="GT4_PimA-like"/>
    <property type="match status" value="1"/>
</dbReference>
<dbReference type="InterPro" id="IPR001296">
    <property type="entry name" value="Glyco_trans_1"/>
</dbReference>
<comment type="caution">
    <text evidence="3">The sequence shown here is derived from an EMBL/GenBank/DDBJ whole genome shotgun (WGS) entry which is preliminary data.</text>
</comment>
<dbReference type="Proteomes" id="UP001596408">
    <property type="component" value="Unassembled WGS sequence"/>
</dbReference>
<protein>
    <submittedName>
        <fullName evidence="3">Glycosyltransferase family 4 protein</fullName>
        <ecNumber evidence="3">2.4.-.-</ecNumber>
    </submittedName>
</protein>
<dbReference type="GO" id="GO:0016757">
    <property type="term" value="F:glycosyltransferase activity"/>
    <property type="evidence" value="ECO:0007669"/>
    <property type="project" value="UniProtKB-KW"/>
</dbReference>
<keyword evidence="3" id="KW-0328">Glycosyltransferase</keyword>
<dbReference type="SUPFAM" id="SSF53756">
    <property type="entry name" value="UDP-Glycosyltransferase/glycogen phosphorylase"/>
    <property type="match status" value="1"/>
</dbReference>
<evidence type="ECO:0000313" key="3">
    <source>
        <dbReference type="EMBL" id="MFC6824412.1"/>
    </source>
</evidence>
<evidence type="ECO:0000259" key="1">
    <source>
        <dbReference type="Pfam" id="PF00534"/>
    </source>
</evidence>
<sequence length="428" mass="46108">MTRICLLSDGYPPWERGGAQKIAAQLAEGYARRGREVAVVTTVPDRSETGESVVSDAGVGVRRLWTPRWRRALPYLTVSNPLAARGVADFLDGFDPDAIHVHNAHYLSNAAVAAAGECDAPVVKTYHDAGTFAYGEYTAHVADAPRNLPVAGSAYRADPVRQAREQGLRYFPLRNRHNRRTLRRHVDVGVAVSDALRRALTANGMPCHRTVHNGVDAAAFRAVLGAAASEDEAFRDAYGLDDARIVLFGGRTGYTKGGAHLAAAFGRVADRTDDDVRLLVTGDDEFAARMRALAAPHGEKVVTTGWIPRADLRRAFRAAAVVATPSVHLDPFPTVNLEALAAGTPVVTTRFGGASELVDDGATGRVVDPRDVGELADALESFLGDPERADEAGRRGRRLVRDRFTVEGQVEAYLDLFETLEAGPSPRD</sequence>
<keyword evidence="3" id="KW-0808">Transferase</keyword>
<reference evidence="3 4" key="1">
    <citation type="journal article" date="2019" name="Int. J. Syst. Evol. Microbiol.">
        <title>The Global Catalogue of Microorganisms (GCM) 10K type strain sequencing project: providing services to taxonomists for standard genome sequencing and annotation.</title>
        <authorList>
            <consortium name="The Broad Institute Genomics Platform"/>
            <consortium name="The Broad Institute Genome Sequencing Center for Infectious Disease"/>
            <person name="Wu L."/>
            <person name="Ma J."/>
        </authorList>
    </citation>
    <scope>NUCLEOTIDE SEQUENCE [LARGE SCALE GENOMIC DNA]</scope>
    <source>
        <strain evidence="3 4">YIM 94188</strain>
    </source>
</reference>
<dbReference type="EC" id="2.4.-.-" evidence="3"/>
<keyword evidence="4" id="KW-1185">Reference proteome</keyword>
<dbReference type="PANTHER" id="PTHR45947">
    <property type="entry name" value="SULFOQUINOVOSYL TRANSFERASE SQD2"/>
    <property type="match status" value="1"/>
</dbReference>
<gene>
    <name evidence="3" type="ORF">ACFQEV_05295</name>
</gene>
<dbReference type="AlphaFoldDB" id="A0ABD5TY70"/>
<dbReference type="EMBL" id="JBHSXH010000009">
    <property type="protein sequence ID" value="MFC6824412.1"/>
    <property type="molecule type" value="Genomic_DNA"/>
</dbReference>
<organism evidence="3 4">
    <name type="scientific">Halopelagius fulvigenes</name>
    <dbReference type="NCBI Taxonomy" id="1198324"/>
    <lineage>
        <taxon>Archaea</taxon>
        <taxon>Methanobacteriati</taxon>
        <taxon>Methanobacteriota</taxon>
        <taxon>Stenosarchaea group</taxon>
        <taxon>Halobacteria</taxon>
        <taxon>Halobacteriales</taxon>
        <taxon>Haloferacaceae</taxon>
    </lineage>
</organism>
<evidence type="ECO:0000313" key="4">
    <source>
        <dbReference type="Proteomes" id="UP001596408"/>
    </source>
</evidence>
<accession>A0ABD5TY70</accession>
<evidence type="ECO:0000259" key="2">
    <source>
        <dbReference type="Pfam" id="PF13579"/>
    </source>
</evidence>
<dbReference type="Pfam" id="PF13579">
    <property type="entry name" value="Glyco_trans_4_4"/>
    <property type="match status" value="1"/>
</dbReference>
<dbReference type="RefSeq" id="WP_379693297.1">
    <property type="nucleotide sequence ID" value="NZ_JBHSXH010000009.1"/>
</dbReference>
<proteinExistence type="predicted"/>
<dbReference type="Gene3D" id="3.40.50.2000">
    <property type="entry name" value="Glycogen Phosphorylase B"/>
    <property type="match status" value="2"/>
</dbReference>